<keyword evidence="3" id="KW-0808">Transferase</keyword>
<feature type="domain" description="C-methyltransferase" evidence="2">
    <location>
        <begin position="158"/>
        <end position="310"/>
    </location>
</feature>
<gene>
    <name evidence="3" type="ORF">MM415B01455_0003</name>
</gene>
<organism evidence="3">
    <name type="scientific">viral metagenome</name>
    <dbReference type="NCBI Taxonomy" id="1070528"/>
    <lineage>
        <taxon>unclassified sequences</taxon>
        <taxon>metagenomes</taxon>
        <taxon>organismal metagenomes</taxon>
    </lineage>
</organism>
<dbReference type="InterPro" id="IPR029063">
    <property type="entry name" value="SAM-dependent_MTases_sf"/>
</dbReference>
<name>A0A6M3ILB0_9ZZZZ</name>
<accession>A0A6M3ILB0</accession>
<evidence type="ECO:0000313" key="3">
    <source>
        <dbReference type="EMBL" id="QJA58400.1"/>
    </source>
</evidence>
<feature type="domain" description="Methyltransferase type 12" evidence="1">
    <location>
        <begin position="18"/>
        <end position="106"/>
    </location>
</feature>
<dbReference type="Gene3D" id="3.40.50.720">
    <property type="entry name" value="NAD(P)-binding Rossmann-like Domain"/>
    <property type="match status" value="1"/>
</dbReference>
<dbReference type="InterPro" id="IPR013691">
    <property type="entry name" value="MeTrfase_14"/>
</dbReference>
<dbReference type="GO" id="GO:0032259">
    <property type="term" value="P:methylation"/>
    <property type="evidence" value="ECO:0007669"/>
    <property type="project" value="UniProtKB-KW"/>
</dbReference>
<keyword evidence="3" id="KW-0489">Methyltransferase</keyword>
<dbReference type="Pfam" id="PF08484">
    <property type="entry name" value="Methyltransf_14"/>
    <property type="match status" value="1"/>
</dbReference>
<evidence type="ECO:0000259" key="2">
    <source>
        <dbReference type="Pfam" id="PF08484"/>
    </source>
</evidence>
<dbReference type="GO" id="GO:0008168">
    <property type="term" value="F:methyltransferase activity"/>
    <property type="evidence" value="ECO:0007669"/>
    <property type="project" value="UniProtKB-KW"/>
</dbReference>
<dbReference type="EMBL" id="MT141322">
    <property type="protein sequence ID" value="QJA58400.1"/>
    <property type="molecule type" value="Genomic_DNA"/>
</dbReference>
<dbReference type="InterPro" id="IPR013217">
    <property type="entry name" value="Methyltransf_12"/>
</dbReference>
<dbReference type="Pfam" id="PF08242">
    <property type="entry name" value="Methyltransf_12"/>
    <property type="match status" value="1"/>
</dbReference>
<dbReference type="SUPFAM" id="SSF53335">
    <property type="entry name" value="S-adenosyl-L-methionine-dependent methyltransferases"/>
    <property type="match status" value="1"/>
</dbReference>
<reference evidence="3" key="1">
    <citation type="submission" date="2020-03" db="EMBL/GenBank/DDBJ databases">
        <title>The deep terrestrial virosphere.</title>
        <authorList>
            <person name="Holmfeldt K."/>
            <person name="Nilsson E."/>
            <person name="Simone D."/>
            <person name="Lopez-Fernandez M."/>
            <person name="Wu X."/>
            <person name="de Brujin I."/>
            <person name="Lundin D."/>
            <person name="Andersson A."/>
            <person name="Bertilsson S."/>
            <person name="Dopson M."/>
        </authorList>
    </citation>
    <scope>NUCLEOTIDE SEQUENCE</scope>
    <source>
        <strain evidence="3">MM415B01455</strain>
    </source>
</reference>
<proteinExistence type="predicted"/>
<protein>
    <submittedName>
        <fullName evidence="3">Putative methyltransferase</fullName>
    </submittedName>
</protein>
<evidence type="ECO:0000259" key="1">
    <source>
        <dbReference type="Pfam" id="PF08242"/>
    </source>
</evidence>
<dbReference type="Gene3D" id="3.40.50.150">
    <property type="entry name" value="Vaccinia Virus protein VP39"/>
    <property type="match status" value="1"/>
</dbReference>
<sequence length="319" mass="36944">MYDYISHRMILGLNDLVVDVGGNDGSLIKAFRKENRSPHYINIDCSKSFIEDNERAGIEYLNEYFDEFTELEYKAKLITSTNVFQHTVSMRSFVKGIRRNLCGNGIWCLEFPYILTTLANDNYDQVYHEHVYYYCLKNIVDLLEQEEMRVVNVSYHDIHAGTLRVLSVKNTSTKQSDSTISSFLNLEKTLTEEYCVKWGKRTKIKIKEFQQSINNILNDGKSIACFGAAAKGCVFLNTCNIDYTLFDFIVDDTPFKQGKFIPGTGLEVVDRHVLKSEHPDYLLILAHNFKEYIINSLKDEYSGKFIVMFPDISITQYYK</sequence>
<dbReference type="AlphaFoldDB" id="A0A6M3ILB0"/>